<organism evidence="1 2">
    <name type="scientific">Nezara viridula</name>
    <name type="common">Southern green stink bug</name>
    <name type="synonym">Cimex viridulus</name>
    <dbReference type="NCBI Taxonomy" id="85310"/>
    <lineage>
        <taxon>Eukaryota</taxon>
        <taxon>Metazoa</taxon>
        <taxon>Ecdysozoa</taxon>
        <taxon>Arthropoda</taxon>
        <taxon>Hexapoda</taxon>
        <taxon>Insecta</taxon>
        <taxon>Pterygota</taxon>
        <taxon>Neoptera</taxon>
        <taxon>Paraneoptera</taxon>
        <taxon>Hemiptera</taxon>
        <taxon>Heteroptera</taxon>
        <taxon>Panheteroptera</taxon>
        <taxon>Pentatomomorpha</taxon>
        <taxon>Pentatomoidea</taxon>
        <taxon>Pentatomidae</taxon>
        <taxon>Pentatominae</taxon>
        <taxon>Nezara</taxon>
    </lineage>
</organism>
<dbReference type="EMBL" id="OV725083">
    <property type="protein sequence ID" value="CAH1406935.1"/>
    <property type="molecule type" value="Genomic_DNA"/>
</dbReference>
<sequence>MSYQPVIKDSDIIDGLSVKYLKFYGLWKVINDYRTTGEKNAMIRLHIWGTIFLVVHQCCFGSQPDMSYQSVIRDSDIIDGLSVRYIKLYGLWKVINDYRATGKMNRIIKFQVFGHLSLFSRALLVN</sequence>
<keyword evidence="2" id="KW-1185">Reference proteome</keyword>
<name>A0A9P0HQ55_NEZVI</name>
<protein>
    <submittedName>
        <fullName evidence="1">Uncharacterized protein</fullName>
    </submittedName>
</protein>
<reference evidence="1" key="1">
    <citation type="submission" date="2022-01" db="EMBL/GenBank/DDBJ databases">
        <authorList>
            <person name="King R."/>
        </authorList>
    </citation>
    <scope>NUCLEOTIDE SEQUENCE</scope>
</reference>
<proteinExistence type="predicted"/>
<evidence type="ECO:0000313" key="1">
    <source>
        <dbReference type="EMBL" id="CAH1406935.1"/>
    </source>
</evidence>
<accession>A0A9P0HQ55</accession>
<dbReference type="AlphaFoldDB" id="A0A9P0HQ55"/>
<dbReference type="Proteomes" id="UP001152798">
    <property type="component" value="Chromosome 7"/>
</dbReference>
<gene>
    <name evidence="1" type="ORF">NEZAVI_LOCUS14769</name>
</gene>
<evidence type="ECO:0000313" key="2">
    <source>
        <dbReference type="Proteomes" id="UP001152798"/>
    </source>
</evidence>